<dbReference type="Pfam" id="PF00903">
    <property type="entry name" value="Glyoxalase"/>
    <property type="match status" value="1"/>
</dbReference>
<dbReference type="OrthoDB" id="9793039at2"/>
<comment type="caution">
    <text evidence="3">The sequence shown here is derived from an EMBL/GenBank/DDBJ whole genome shotgun (WGS) entry which is preliminary data.</text>
</comment>
<dbReference type="AlphaFoldDB" id="A0A3E0VUE4"/>
<dbReference type="Gene3D" id="3.10.180.10">
    <property type="entry name" value="2,3-Dihydroxybiphenyl 1,2-Dioxygenase, domain 1"/>
    <property type="match status" value="1"/>
</dbReference>
<dbReference type="InterPro" id="IPR004360">
    <property type="entry name" value="Glyas_Fos-R_dOase_dom"/>
</dbReference>
<evidence type="ECO:0000313" key="4">
    <source>
        <dbReference type="Proteomes" id="UP000256541"/>
    </source>
</evidence>
<name>A0A3E0VUE4_9MICO</name>
<gene>
    <name evidence="3" type="ORF">B7R22_14105</name>
</gene>
<protein>
    <submittedName>
        <fullName evidence="3">Glyoxalase</fullName>
    </submittedName>
</protein>
<dbReference type="Proteomes" id="UP000256541">
    <property type="component" value="Unassembled WGS sequence"/>
</dbReference>
<evidence type="ECO:0000259" key="2">
    <source>
        <dbReference type="PROSITE" id="PS51819"/>
    </source>
</evidence>
<reference evidence="3 4" key="1">
    <citation type="submission" date="2017-04" db="EMBL/GenBank/DDBJ databases">
        <title>Comparative genome analysis of Subtercola boreus.</title>
        <authorList>
            <person name="Cho Y.-J."/>
            <person name="Cho A."/>
            <person name="Kim O.-S."/>
            <person name="Lee J.-I."/>
        </authorList>
    </citation>
    <scope>NUCLEOTIDE SEQUENCE [LARGE SCALE GENOMIC DNA]</scope>
    <source>
        <strain evidence="3 4">P27479</strain>
    </source>
</reference>
<evidence type="ECO:0000313" key="3">
    <source>
        <dbReference type="EMBL" id="RFA13129.1"/>
    </source>
</evidence>
<organism evidence="3 4">
    <name type="scientific">Subtercola boreus</name>
    <dbReference type="NCBI Taxonomy" id="120213"/>
    <lineage>
        <taxon>Bacteria</taxon>
        <taxon>Bacillati</taxon>
        <taxon>Actinomycetota</taxon>
        <taxon>Actinomycetes</taxon>
        <taxon>Micrococcales</taxon>
        <taxon>Microbacteriaceae</taxon>
        <taxon>Subtercola</taxon>
    </lineage>
</organism>
<feature type="domain" description="VOC" evidence="2">
    <location>
        <begin position="4"/>
        <end position="126"/>
    </location>
</feature>
<proteinExistence type="predicted"/>
<feature type="region of interest" description="Disordered" evidence="1">
    <location>
        <begin position="93"/>
        <end position="127"/>
    </location>
</feature>
<evidence type="ECO:0000256" key="1">
    <source>
        <dbReference type="SAM" id="MobiDB-lite"/>
    </source>
</evidence>
<dbReference type="InterPro" id="IPR037523">
    <property type="entry name" value="VOC_core"/>
</dbReference>
<dbReference type="RefSeq" id="WP_116412363.1">
    <property type="nucleotide sequence ID" value="NZ_NBXB01000037.1"/>
</dbReference>
<sequence>MTRPIVHFEIIGRDPEALRAYYGRLFGWESSPADAASSVSEPGRYSFHDKVETPDHTGIPGGFGGGSSFSPRTLFYVGVEDVEEALQRAESLGGTRTMGPAANPNGSVTVGQFTDPEGNLIGVAGPK</sequence>
<dbReference type="SUPFAM" id="SSF54593">
    <property type="entry name" value="Glyoxalase/Bleomycin resistance protein/Dihydroxybiphenyl dioxygenase"/>
    <property type="match status" value="1"/>
</dbReference>
<dbReference type="PROSITE" id="PS51819">
    <property type="entry name" value="VOC"/>
    <property type="match status" value="1"/>
</dbReference>
<accession>A0A3E0VUE4</accession>
<dbReference type="InterPro" id="IPR029068">
    <property type="entry name" value="Glyas_Bleomycin-R_OHBP_Dase"/>
</dbReference>
<dbReference type="EMBL" id="NBXB01000037">
    <property type="protein sequence ID" value="RFA13129.1"/>
    <property type="molecule type" value="Genomic_DNA"/>
</dbReference>
<feature type="compositionally biased region" description="Basic and acidic residues" evidence="1">
    <location>
        <begin position="46"/>
        <end position="55"/>
    </location>
</feature>
<feature type="region of interest" description="Disordered" evidence="1">
    <location>
        <begin position="37"/>
        <end position="65"/>
    </location>
</feature>